<protein>
    <submittedName>
        <fullName evidence="1">Uncharacterized protein</fullName>
    </submittedName>
</protein>
<reference evidence="1 2" key="1">
    <citation type="journal article" date="2024" name="G3 (Bethesda)">
        <title>Genome assembly of Hibiscus sabdariffa L. provides insights into metabolisms of medicinal natural products.</title>
        <authorList>
            <person name="Kim T."/>
        </authorList>
    </citation>
    <scope>NUCLEOTIDE SEQUENCE [LARGE SCALE GENOMIC DNA]</scope>
    <source>
        <strain evidence="1">TK-2024</strain>
        <tissue evidence="1">Old leaves</tissue>
    </source>
</reference>
<gene>
    <name evidence="1" type="ORF">V6N12_073207</name>
</gene>
<keyword evidence="2" id="KW-1185">Reference proteome</keyword>
<accession>A0ABR2B7N0</accession>
<comment type="caution">
    <text evidence="1">The sequence shown here is derived from an EMBL/GenBank/DDBJ whole genome shotgun (WGS) entry which is preliminary data.</text>
</comment>
<evidence type="ECO:0000313" key="2">
    <source>
        <dbReference type="Proteomes" id="UP001472677"/>
    </source>
</evidence>
<sequence>MESGESFIYLSQKYPIGAKKIVEIDSLNVMRTKWLIPSSRAFLRRIFTIAKEKSIAIIPIKGYHSLQLFNSATESPTAVKRAKIGGLYVKIIQEMLGGSWIEKVIVTLDANKQLCSEPVTATTR</sequence>
<organism evidence="1 2">
    <name type="scientific">Hibiscus sabdariffa</name>
    <name type="common">roselle</name>
    <dbReference type="NCBI Taxonomy" id="183260"/>
    <lineage>
        <taxon>Eukaryota</taxon>
        <taxon>Viridiplantae</taxon>
        <taxon>Streptophyta</taxon>
        <taxon>Embryophyta</taxon>
        <taxon>Tracheophyta</taxon>
        <taxon>Spermatophyta</taxon>
        <taxon>Magnoliopsida</taxon>
        <taxon>eudicotyledons</taxon>
        <taxon>Gunneridae</taxon>
        <taxon>Pentapetalae</taxon>
        <taxon>rosids</taxon>
        <taxon>malvids</taxon>
        <taxon>Malvales</taxon>
        <taxon>Malvaceae</taxon>
        <taxon>Malvoideae</taxon>
        <taxon>Hibiscus</taxon>
    </lineage>
</organism>
<evidence type="ECO:0000313" key="1">
    <source>
        <dbReference type="EMBL" id="KAK8502719.1"/>
    </source>
</evidence>
<dbReference type="Proteomes" id="UP001472677">
    <property type="component" value="Unassembled WGS sequence"/>
</dbReference>
<proteinExistence type="predicted"/>
<dbReference type="EMBL" id="JBBPBM010000164">
    <property type="protein sequence ID" value="KAK8502719.1"/>
    <property type="molecule type" value="Genomic_DNA"/>
</dbReference>
<name>A0ABR2B7N0_9ROSI</name>